<dbReference type="Pfam" id="PF04268">
    <property type="entry name" value="SoxG"/>
    <property type="match status" value="1"/>
</dbReference>
<accession>A0A1I7BES2</accession>
<protein>
    <submittedName>
        <fullName evidence="1">Sarcosine oxidase, gamma subunit family, heterotetrameric form</fullName>
    </submittedName>
</protein>
<dbReference type="Gene3D" id="3.30.1360.120">
    <property type="entry name" value="Probable tRNA modification gtpase trme, domain 1"/>
    <property type="match status" value="1"/>
</dbReference>
<dbReference type="Gene3D" id="3.30.70.1520">
    <property type="entry name" value="Heterotetrameric sarcosine oxidase"/>
    <property type="match status" value="1"/>
</dbReference>
<dbReference type="EMBL" id="FPBH01000004">
    <property type="protein sequence ID" value="SFT85664.1"/>
    <property type="molecule type" value="Genomic_DNA"/>
</dbReference>
<sequence length="206" mass="22459">MHSQQFDKRNGPVLMAAGSRSIAHVSSTPRRDVTMRKLLGRDLVQFGGWEANWTEGARAVSASLGCNLPMRVNGVANGEGLLVLHTAHRRFRICAPIGDQRLAKLRAAIDSSLGVITELGHSRIFLRLKGSGVRRLMSMLMPIDFGEQAFPIHTMAQSHIHHAPVLVVTVLDEDGALAFDLHVPRTFAESIGEWIVHCGATQTDAA</sequence>
<dbReference type="AlphaFoldDB" id="A0A1I7BES2"/>
<dbReference type="RefSeq" id="WP_143131681.1">
    <property type="nucleotide sequence ID" value="NZ_FPBH01000004.1"/>
</dbReference>
<gene>
    <name evidence="1" type="ORF">SAMN05192563_1004414</name>
</gene>
<name>A0A1I7BES2_9BURK</name>
<dbReference type="InterPro" id="IPR027266">
    <property type="entry name" value="TrmE/GcvT-like"/>
</dbReference>
<organism evidence="1 2">
    <name type="scientific">Paraburkholderia aspalathi</name>
    <dbReference type="NCBI Taxonomy" id="1324617"/>
    <lineage>
        <taxon>Bacteria</taxon>
        <taxon>Pseudomonadati</taxon>
        <taxon>Pseudomonadota</taxon>
        <taxon>Betaproteobacteria</taxon>
        <taxon>Burkholderiales</taxon>
        <taxon>Burkholderiaceae</taxon>
        <taxon>Paraburkholderia</taxon>
    </lineage>
</organism>
<dbReference type="SUPFAM" id="SSF103025">
    <property type="entry name" value="Folate-binding domain"/>
    <property type="match status" value="1"/>
</dbReference>
<evidence type="ECO:0000313" key="1">
    <source>
        <dbReference type="EMBL" id="SFT85664.1"/>
    </source>
</evidence>
<dbReference type="Proteomes" id="UP000198844">
    <property type="component" value="Unassembled WGS sequence"/>
</dbReference>
<evidence type="ECO:0000313" key="2">
    <source>
        <dbReference type="Proteomes" id="UP000198844"/>
    </source>
</evidence>
<reference evidence="1 2" key="1">
    <citation type="submission" date="2016-10" db="EMBL/GenBank/DDBJ databases">
        <authorList>
            <person name="de Groot N.N."/>
        </authorList>
    </citation>
    <scope>NUCLEOTIDE SEQUENCE [LARGE SCALE GENOMIC DNA]</scope>
    <source>
        <strain evidence="1 2">LMG 27731</strain>
    </source>
</reference>
<dbReference type="InterPro" id="IPR007375">
    <property type="entry name" value="SoxG"/>
</dbReference>
<dbReference type="OrthoDB" id="7562825at2"/>
<proteinExistence type="predicted"/>